<comment type="caution">
    <text evidence="3">The sequence shown here is derived from an EMBL/GenBank/DDBJ whole genome shotgun (WGS) entry which is preliminary data.</text>
</comment>
<keyword evidence="1" id="KW-0732">Signal</keyword>
<sequence length="60" mass="6795">IAVDPEVIPLESLLYIENLGYGRAVDTGGAIRGNRIDILMEKHQEALRFGRRNLKVYVLQ</sequence>
<protein>
    <recommendedName>
        <fullName evidence="2">3D domain-containing protein</fullName>
    </recommendedName>
</protein>
<evidence type="ECO:0000259" key="2">
    <source>
        <dbReference type="Pfam" id="PF06725"/>
    </source>
</evidence>
<dbReference type="Pfam" id="PF06725">
    <property type="entry name" value="3D"/>
    <property type="match status" value="1"/>
</dbReference>
<dbReference type="Gene3D" id="2.40.40.10">
    <property type="entry name" value="RlpA-like domain"/>
    <property type="match status" value="1"/>
</dbReference>
<dbReference type="SUPFAM" id="SSF50685">
    <property type="entry name" value="Barwin-like endoglucanases"/>
    <property type="match status" value="1"/>
</dbReference>
<gene>
    <name evidence="3" type="ORF">D5R97_07485</name>
</gene>
<dbReference type="InterPro" id="IPR051933">
    <property type="entry name" value="Resuscitation_pf_RpfB"/>
</dbReference>
<name>A0A424YC50_9FIRM</name>
<dbReference type="GO" id="GO:0019867">
    <property type="term" value="C:outer membrane"/>
    <property type="evidence" value="ECO:0007669"/>
    <property type="project" value="InterPro"/>
</dbReference>
<dbReference type="PANTHER" id="PTHR39160:SF6">
    <property type="entry name" value="CELL WALL-BINDING PROTEIN YOCH"/>
    <property type="match status" value="1"/>
</dbReference>
<proteinExistence type="predicted"/>
<dbReference type="InterPro" id="IPR010611">
    <property type="entry name" value="3D_dom"/>
</dbReference>
<dbReference type="GO" id="GO:0004553">
    <property type="term" value="F:hydrolase activity, hydrolyzing O-glycosyl compounds"/>
    <property type="evidence" value="ECO:0007669"/>
    <property type="project" value="InterPro"/>
</dbReference>
<dbReference type="CDD" id="cd14667">
    <property type="entry name" value="3D_containing_proteins"/>
    <property type="match status" value="1"/>
</dbReference>
<dbReference type="AlphaFoldDB" id="A0A424YC50"/>
<organism evidence="3 4">
    <name type="scientific">Candidatus Syntrophonatronum acetioxidans</name>
    <dbReference type="NCBI Taxonomy" id="1795816"/>
    <lineage>
        <taxon>Bacteria</taxon>
        <taxon>Bacillati</taxon>
        <taxon>Bacillota</taxon>
        <taxon>Clostridia</taxon>
        <taxon>Eubacteriales</taxon>
        <taxon>Syntrophomonadaceae</taxon>
        <taxon>Candidatus Syntrophonatronum</taxon>
    </lineage>
</organism>
<dbReference type="EMBL" id="QZAA01000195">
    <property type="protein sequence ID" value="RQD74683.1"/>
    <property type="molecule type" value="Genomic_DNA"/>
</dbReference>
<dbReference type="InterPro" id="IPR036908">
    <property type="entry name" value="RlpA-like_sf"/>
</dbReference>
<feature type="non-terminal residue" evidence="3">
    <location>
        <position position="1"/>
    </location>
</feature>
<evidence type="ECO:0000313" key="3">
    <source>
        <dbReference type="EMBL" id="RQD74683.1"/>
    </source>
</evidence>
<dbReference type="GO" id="GO:0009254">
    <property type="term" value="P:peptidoglycan turnover"/>
    <property type="evidence" value="ECO:0007669"/>
    <property type="project" value="InterPro"/>
</dbReference>
<evidence type="ECO:0000313" key="4">
    <source>
        <dbReference type="Proteomes" id="UP000285138"/>
    </source>
</evidence>
<feature type="domain" description="3D" evidence="2">
    <location>
        <begin position="1"/>
        <end position="60"/>
    </location>
</feature>
<reference evidence="3 4" key="1">
    <citation type="submission" date="2018-08" db="EMBL/GenBank/DDBJ databases">
        <title>The metabolism and importance of syntrophic acetate oxidation coupled to methane or sulfide production in haloalkaline environments.</title>
        <authorList>
            <person name="Timmers P.H.A."/>
            <person name="Vavourakis C.D."/>
            <person name="Sorokin D.Y."/>
            <person name="Sinninghe Damste J.S."/>
            <person name="Muyzer G."/>
            <person name="Stams A.J.M."/>
            <person name="Plugge C.M."/>
        </authorList>
    </citation>
    <scope>NUCLEOTIDE SEQUENCE [LARGE SCALE GENOMIC DNA]</scope>
    <source>
        <strain evidence="3">MSAO_Bac1</strain>
    </source>
</reference>
<evidence type="ECO:0000256" key="1">
    <source>
        <dbReference type="ARBA" id="ARBA00022729"/>
    </source>
</evidence>
<accession>A0A424YC50</accession>
<dbReference type="Proteomes" id="UP000285138">
    <property type="component" value="Unassembled WGS sequence"/>
</dbReference>
<dbReference type="PANTHER" id="PTHR39160">
    <property type="entry name" value="CELL WALL-BINDING PROTEIN YOCH"/>
    <property type="match status" value="1"/>
</dbReference>
<dbReference type="InterPro" id="IPR059180">
    <property type="entry name" value="3D_YorM"/>
</dbReference>